<dbReference type="AlphaFoldDB" id="A0A0C2DXD0"/>
<organism evidence="3 4">
    <name type="scientific">Geoalkalibacter ferrihydriticus DSM 17813</name>
    <dbReference type="NCBI Taxonomy" id="1121915"/>
    <lineage>
        <taxon>Bacteria</taxon>
        <taxon>Pseudomonadati</taxon>
        <taxon>Thermodesulfobacteriota</taxon>
        <taxon>Desulfuromonadia</taxon>
        <taxon>Desulfuromonadales</taxon>
        <taxon>Geoalkalibacteraceae</taxon>
        <taxon>Geoalkalibacter</taxon>
    </lineage>
</organism>
<dbReference type="EMBL" id="JWJD01000001">
    <property type="protein sequence ID" value="KIH78099.1"/>
    <property type="molecule type" value="Genomic_DNA"/>
</dbReference>
<proteinExistence type="predicted"/>
<feature type="signal peptide" evidence="2">
    <location>
        <begin position="1"/>
        <end position="20"/>
    </location>
</feature>
<evidence type="ECO:0000313" key="4">
    <source>
        <dbReference type="Proteomes" id="UP000035068"/>
    </source>
</evidence>
<accession>A0A0C2DXD0</accession>
<comment type="caution">
    <text evidence="3">The sequence shown here is derived from an EMBL/GenBank/DDBJ whole genome shotgun (WGS) entry which is preliminary data.</text>
</comment>
<dbReference type="SUPFAM" id="SSF75708">
    <property type="entry name" value="Chemotaxis phosphatase CheZ"/>
    <property type="match status" value="1"/>
</dbReference>
<name>A0A0C2DXD0_9BACT</name>
<dbReference type="Pfam" id="PF11172">
    <property type="entry name" value="DUF2959"/>
    <property type="match status" value="1"/>
</dbReference>
<protein>
    <submittedName>
        <fullName evidence="3">DNA repair protein</fullName>
    </submittedName>
</protein>
<dbReference type="RefSeq" id="WP_040096897.1">
    <property type="nucleotide sequence ID" value="NZ_JWJD01000001.1"/>
</dbReference>
<reference evidence="3 4" key="1">
    <citation type="submission" date="2014-12" db="EMBL/GenBank/DDBJ databases">
        <title>Genomes of Geoalkalibacter ferrihydriticus and Geoalkalibacter subterraneus, two haloalkaliphilic metal-reducing members of the Geobacteraceae.</title>
        <authorList>
            <person name="Badalamenti J.P."/>
            <person name="Torres C.I."/>
            <person name="Krajmalnik-Brown R."/>
            <person name="Bond D.R."/>
        </authorList>
    </citation>
    <scope>NUCLEOTIDE SEQUENCE [LARGE SCALE GENOMIC DNA]</scope>
    <source>
        <strain evidence="3 4">DSM 17813</strain>
    </source>
</reference>
<evidence type="ECO:0000256" key="2">
    <source>
        <dbReference type="SAM" id="SignalP"/>
    </source>
</evidence>
<dbReference type="PROSITE" id="PS51257">
    <property type="entry name" value="PROKAR_LIPOPROTEIN"/>
    <property type="match status" value="1"/>
</dbReference>
<dbReference type="Proteomes" id="UP000035068">
    <property type="component" value="Unassembled WGS sequence"/>
</dbReference>
<evidence type="ECO:0000256" key="1">
    <source>
        <dbReference type="SAM" id="Coils"/>
    </source>
</evidence>
<dbReference type="InterPro" id="IPR021342">
    <property type="entry name" value="DUF2959"/>
</dbReference>
<evidence type="ECO:0000313" key="3">
    <source>
        <dbReference type="EMBL" id="KIH78099.1"/>
    </source>
</evidence>
<sequence length="215" mass="24431">MKSLPSVLLLFLLASLSACSSVYYGAMEKVGIHKRDIMVDRVKVARDTQQEAKEQFLTAMEHYKSVVNFEGGDLERAYNRFNATLQKSEAKAAEVRRRIKAVEEVSGALFKEWRAEIRQYSSEELRRSSQRQYDLTRQRYTDLMAAMKQAEAKLEPALVPLRDQVLFMKHNLNAQAIAGLKNEVVVVQANVDSLVRTIEQSVAQADAFIASWEAE</sequence>
<keyword evidence="2" id="KW-0732">Signal</keyword>
<feature type="chain" id="PRO_5002147646" evidence="2">
    <location>
        <begin position="21"/>
        <end position="215"/>
    </location>
</feature>
<keyword evidence="4" id="KW-1185">Reference proteome</keyword>
<feature type="coiled-coil region" evidence="1">
    <location>
        <begin position="78"/>
        <end position="105"/>
    </location>
</feature>
<keyword evidence="1" id="KW-0175">Coiled coil</keyword>
<gene>
    <name evidence="3" type="ORF">GFER_05835</name>
</gene>